<dbReference type="NCBIfam" id="TIGR01164">
    <property type="entry name" value="rplP_bact"/>
    <property type="match status" value="1"/>
</dbReference>
<organism evidence="5 6">
    <name type="scientific">Basidiobolus ranarum</name>
    <dbReference type="NCBI Taxonomy" id="34480"/>
    <lineage>
        <taxon>Eukaryota</taxon>
        <taxon>Fungi</taxon>
        <taxon>Fungi incertae sedis</taxon>
        <taxon>Zoopagomycota</taxon>
        <taxon>Entomophthoromycotina</taxon>
        <taxon>Basidiobolomycetes</taxon>
        <taxon>Basidiobolales</taxon>
        <taxon>Basidiobolaceae</taxon>
        <taxon>Basidiobolus</taxon>
    </lineage>
</organism>
<accession>A0ABR2VMC8</accession>
<evidence type="ECO:0000256" key="1">
    <source>
        <dbReference type="ARBA" id="ARBA00008931"/>
    </source>
</evidence>
<dbReference type="InterPro" id="IPR047873">
    <property type="entry name" value="Ribosomal_uL16"/>
</dbReference>
<dbReference type="CDD" id="cd01433">
    <property type="entry name" value="Ribosomal_L16_L10e"/>
    <property type="match status" value="1"/>
</dbReference>
<dbReference type="PANTHER" id="PTHR12220">
    <property type="entry name" value="50S/60S RIBOSOMAL PROTEIN L16"/>
    <property type="match status" value="1"/>
</dbReference>
<keyword evidence="3 4" id="KW-0687">Ribonucleoprotein</keyword>
<evidence type="ECO:0000256" key="4">
    <source>
        <dbReference type="RuleBase" id="RU004413"/>
    </source>
</evidence>
<evidence type="ECO:0000313" key="5">
    <source>
        <dbReference type="EMBL" id="KAK9680484.1"/>
    </source>
</evidence>
<dbReference type="PRINTS" id="PR00060">
    <property type="entry name" value="RIBOSOMALL16"/>
</dbReference>
<proteinExistence type="inferred from homology"/>
<comment type="similarity">
    <text evidence="1 4">Belongs to the universal ribosomal protein uL16 family.</text>
</comment>
<evidence type="ECO:0000256" key="2">
    <source>
        <dbReference type="ARBA" id="ARBA00022980"/>
    </source>
</evidence>
<dbReference type="Gene3D" id="3.90.1170.10">
    <property type="entry name" value="Ribosomal protein L10e/L16"/>
    <property type="match status" value="1"/>
</dbReference>
<evidence type="ECO:0000256" key="3">
    <source>
        <dbReference type="ARBA" id="ARBA00023274"/>
    </source>
</evidence>
<dbReference type="InterPro" id="IPR036920">
    <property type="entry name" value="Ribosomal_uL16_sf"/>
</dbReference>
<dbReference type="InterPro" id="IPR000114">
    <property type="entry name" value="Ribosomal_uL16_bact-type"/>
</dbReference>
<keyword evidence="6" id="KW-1185">Reference proteome</keyword>
<dbReference type="InterPro" id="IPR020798">
    <property type="entry name" value="Ribosomal_uL16_CS"/>
</dbReference>
<dbReference type="Pfam" id="PF00252">
    <property type="entry name" value="Ribosomal_L16"/>
    <property type="match status" value="1"/>
</dbReference>
<reference evidence="5 6" key="1">
    <citation type="submission" date="2023-04" db="EMBL/GenBank/DDBJ databases">
        <title>Genome of Basidiobolus ranarum AG-B5.</title>
        <authorList>
            <person name="Stajich J.E."/>
            <person name="Carter-House D."/>
            <person name="Gryganskyi A."/>
        </authorList>
    </citation>
    <scope>NUCLEOTIDE SEQUENCE [LARGE SCALE GENOMIC DNA]</scope>
    <source>
        <strain evidence="5 6">AG-B5</strain>
    </source>
</reference>
<dbReference type="PANTHER" id="PTHR12220:SF13">
    <property type="entry name" value="LARGE RIBOSOMAL SUBUNIT PROTEIN UL16M"/>
    <property type="match status" value="1"/>
</dbReference>
<dbReference type="PROSITE" id="PS00701">
    <property type="entry name" value="RIBOSOMAL_L16_2"/>
    <property type="match status" value="1"/>
</dbReference>
<dbReference type="SUPFAM" id="SSF54686">
    <property type="entry name" value="Ribosomal protein L16p/L10e"/>
    <property type="match status" value="1"/>
</dbReference>
<dbReference type="EMBL" id="JASJQH010009229">
    <property type="protein sequence ID" value="KAK9680484.1"/>
    <property type="molecule type" value="Genomic_DNA"/>
</dbReference>
<evidence type="ECO:0000313" key="6">
    <source>
        <dbReference type="Proteomes" id="UP001479436"/>
    </source>
</evidence>
<protein>
    <submittedName>
        <fullName evidence="5">39S ribosomal protein L16, mitochondrial</fullName>
    </submittedName>
</protein>
<name>A0ABR2VMC8_9FUNG</name>
<dbReference type="GO" id="GO:0005840">
    <property type="term" value="C:ribosome"/>
    <property type="evidence" value="ECO:0007669"/>
    <property type="project" value="UniProtKB-KW"/>
</dbReference>
<comment type="caution">
    <text evidence="5">The sequence shown here is derived from an EMBL/GenBank/DDBJ whole genome shotgun (WGS) entry which is preliminary data.</text>
</comment>
<keyword evidence="2 4" id="KW-0689">Ribosomal protein</keyword>
<dbReference type="InterPro" id="IPR016180">
    <property type="entry name" value="Ribosomal_uL16_dom"/>
</dbReference>
<dbReference type="Proteomes" id="UP001479436">
    <property type="component" value="Unassembled WGS sequence"/>
</dbReference>
<sequence>MSGFALLKNTVGYVQATTRGFFGSSIGLNSMPTIYRASPILTQCRNASQLAPRKTKYRKAQKGRIPVRTGGSTKGNYVAFGEYALRVRDGVRLTANQITAATNTIRKKIKPLKGSQLWCRVFPDIPVSSKGNETRMGKGKGAFDHWACRVPRGKILFEIGGGGMREEIAKEALRLGADKLPVKVDFVVRAKEIVEKPKVIEETTPTTV</sequence>
<gene>
    <name evidence="5" type="primary">mrpl16</name>
    <name evidence="5" type="ORF">K7432_015924</name>
</gene>